<evidence type="ECO:0000256" key="5">
    <source>
        <dbReference type="SAM" id="MobiDB-lite"/>
    </source>
</evidence>
<dbReference type="AlphaFoldDB" id="A0A136J5W9"/>
<dbReference type="OrthoDB" id="448051at2759"/>
<sequence length="455" mass="50063">MHHGLHSHVNQRLRELQDLAAAAVADTAAVTRACSKHPQSTMPAPPQHISLPPGPATGPDPTRHVLIYMISGNPGLIGFYRPFLSTLRQLLDDDGSLAVSRGGSIAPAAARFHIYGQDLAGFSDADHDAPFSVTANPPRDLEFQIRHTQRTLQGLCVDRRDGTLRSTTQHGPPASPVEISESASNTLPFTDIVLIGHSVGSYIALELFHRNLAHRHAPSLSQDATKNPRLPLRSAFLLFPTITNIAHSPSGQKLNFLRQLPLLGSNIYRIARGLLSLLPRAAVSWIVASVLKFPPHAAEVLIPWLKSRDGVWQALHMGMDEMKVIGPDRWDRELWEIEAQAEAEAEMEVDAAQRLASSSSSSSRTAAAPLPKFFFLFGQNDHWVADHCRDEFIAQRTGGTKEHDNSNDKHNNHDTSTTARIVVDEGRLPHAFCIHHSETVASKVHLWLRELYPAA</sequence>
<evidence type="ECO:0000256" key="2">
    <source>
        <dbReference type="ARBA" id="ARBA00008300"/>
    </source>
</evidence>
<dbReference type="STRING" id="196109.A0A136J5W9"/>
<keyword evidence="7" id="KW-1185">Reference proteome</keyword>
<evidence type="ECO:0008006" key="8">
    <source>
        <dbReference type="Google" id="ProtNLM"/>
    </source>
</evidence>
<feature type="region of interest" description="Disordered" evidence="5">
    <location>
        <begin position="36"/>
        <end position="58"/>
    </location>
</feature>
<evidence type="ECO:0000313" key="7">
    <source>
        <dbReference type="Proteomes" id="UP000070501"/>
    </source>
</evidence>
<dbReference type="InterPro" id="IPR029058">
    <property type="entry name" value="AB_hydrolase_fold"/>
</dbReference>
<dbReference type="PANTHER" id="PTHR13390:SF0">
    <property type="entry name" value="LIPID DROPLET-ASSOCIATED HYDROLASE"/>
    <property type="match status" value="1"/>
</dbReference>
<proteinExistence type="inferred from homology"/>
<keyword evidence="3" id="KW-0551">Lipid droplet</keyword>
<feature type="region of interest" description="Disordered" evidence="5">
    <location>
        <begin position="397"/>
        <end position="418"/>
    </location>
</feature>
<keyword evidence="4" id="KW-0378">Hydrolase</keyword>
<dbReference type="Pfam" id="PF10230">
    <property type="entry name" value="LIDHydrolase"/>
    <property type="match status" value="2"/>
</dbReference>
<dbReference type="GO" id="GO:0016298">
    <property type="term" value="F:lipase activity"/>
    <property type="evidence" value="ECO:0007669"/>
    <property type="project" value="InterPro"/>
</dbReference>
<accession>A0A136J5W9</accession>
<evidence type="ECO:0000256" key="3">
    <source>
        <dbReference type="ARBA" id="ARBA00022677"/>
    </source>
</evidence>
<dbReference type="GO" id="GO:0019915">
    <property type="term" value="P:lipid storage"/>
    <property type="evidence" value="ECO:0007669"/>
    <property type="project" value="InterPro"/>
</dbReference>
<dbReference type="InterPro" id="IPR019363">
    <property type="entry name" value="LDAH"/>
</dbReference>
<dbReference type="Gene3D" id="3.40.50.1820">
    <property type="entry name" value="alpha/beta hydrolase"/>
    <property type="match status" value="1"/>
</dbReference>
<feature type="compositionally biased region" description="Basic and acidic residues" evidence="5">
    <location>
        <begin position="397"/>
        <end position="413"/>
    </location>
</feature>
<evidence type="ECO:0000256" key="4">
    <source>
        <dbReference type="ARBA" id="ARBA00022801"/>
    </source>
</evidence>
<name>A0A136J5W9_9PEZI</name>
<dbReference type="InParanoid" id="A0A136J5W9"/>
<protein>
    <recommendedName>
        <fullName evidence="8">Alpha/Beta hydrolase protein</fullName>
    </recommendedName>
</protein>
<dbReference type="EMBL" id="KQ964248">
    <property type="protein sequence ID" value="KXJ92499.1"/>
    <property type="molecule type" value="Genomic_DNA"/>
</dbReference>
<organism evidence="6 7">
    <name type="scientific">Microdochium bolleyi</name>
    <dbReference type="NCBI Taxonomy" id="196109"/>
    <lineage>
        <taxon>Eukaryota</taxon>
        <taxon>Fungi</taxon>
        <taxon>Dikarya</taxon>
        <taxon>Ascomycota</taxon>
        <taxon>Pezizomycotina</taxon>
        <taxon>Sordariomycetes</taxon>
        <taxon>Xylariomycetidae</taxon>
        <taxon>Xylariales</taxon>
        <taxon>Microdochiaceae</taxon>
        <taxon>Microdochium</taxon>
    </lineage>
</organism>
<dbReference type="GO" id="GO:0005811">
    <property type="term" value="C:lipid droplet"/>
    <property type="evidence" value="ECO:0007669"/>
    <property type="project" value="UniProtKB-SubCell"/>
</dbReference>
<gene>
    <name evidence="6" type="ORF">Micbo1qcDRAFT_193954</name>
</gene>
<dbReference type="SUPFAM" id="SSF53474">
    <property type="entry name" value="alpha/beta-Hydrolases"/>
    <property type="match status" value="1"/>
</dbReference>
<evidence type="ECO:0000313" key="6">
    <source>
        <dbReference type="EMBL" id="KXJ92499.1"/>
    </source>
</evidence>
<comment type="similarity">
    <text evidence="2">Belongs to the AB hydrolase superfamily. LDAH family.</text>
</comment>
<evidence type="ECO:0000256" key="1">
    <source>
        <dbReference type="ARBA" id="ARBA00004502"/>
    </source>
</evidence>
<comment type="subcellular location">
    <subcellularLocation>
        <location evidence="1">Lipid droplet</location>
    </subcellularLocation>
</comment>
<dbReference type="PANTHER" id="PTHR13390">
    <property type="entry name" value="LIPASE"/>
    <property type="match status" value="1"/>
</dbReference>
<reference evidence="7" key="1">
    <citation type="submission" date="2016-02" db="EMBL/GenBank/DDBJ databases">
        <title>Draft genome sequence of Microdochium bolleyi, a fungal endophyte of beachgrass.</title>
        <authorList>
            <consortium name="DOE Joint Genome Institute"/>
            <person name="David A.S."/>
            <person name="May G."/>
            <person name="Haridas S."/>
            <person name="Lim J."/>
            <person name="Wang M."/>
            <person name="Labutti K."/>
            <person name="Lipzen A."/>
            <person name="Barry K."/>
            <person name="Grigoriev I.V."/>
        </authorList>
    </citation>
    <scope>NUCLEOTIDE SEQUENCE [LARGE SCALE GENOMIC DNA]</scope>
    <source>
        <strain evidence="7">J235TASD1</strain>
    </source>
</reference>
<dbReference type="Proteomes" id="UP000070501">
    <property type="component" value="Unassembled WGS sequence"/>
</dbReference>